<keyword evidence="7 8" id="KW-0472">Membrane</keyword>
<keyword evidence="6 8" id="KW-1133">Transmembrane helix</keyword>
<reference evidence="9" key="2">
    <citation type="journal article" date="2022" name="Res Sq">
        <title>Comparative Genomics Reveals Insights into the Divergent Evolution of Astigmatic Mites and Household Pest Adaptations.</title>
        <authorList>
            <person name="Xiong Q."/>
            <person name="Wan A.T.-Y."/>
            <person name="Liu X.-Y."/>
            <person name="Fung C.S.-H."/>
            <person name="Xiao X."/>
            <person name="Malainual N."/>
            <person name="Hou J."/>
            <person name="Wang L."/>
            <person name="Wang M."/>
            <person name="Yang K."/>
            <person name="Cui Y."/>
            <person name="Leung E."/>
            <person name="Nong W."/>
            <person name="Shin S.-K."/>
            <person name="Au S."/>
            <person name="Jeong K.Y."/>
            <person name="Chew F.T."/>
            <person name="Hui J."/>
            <person name="Leung T.F."/>
            <person name="Tungtrongchitr A."/>
            <person name="Zhong N."/>
            <person name="Liu Z."/>
            <person name="Tsui S."/>
        </authorList>
    </citation>
    <scope>NUCLEOTIDE SEQUENCE</scope>
    <source>
        <strain evidence="9">Derf</strain>
        <tissue evidence="9">Whole organism</tissue>
    </source>
</reference>
<sequence>MKISNILSLATVATINDQLYGRYGAIRGAIFGHHHHHHQMIITNHKRLSNISIYIVLFIMVICFSITMILLTQMLLSTTSTSTTTTMDQFDSYNITIYSGNNGDGLFSAAKLAESHFSLETFLSNINTSYTYDDNIFSSNNFRCFGHQQKTTDEWIDYWQPVCSSGDKFYVFSAYIDSYNRSNLNLNFFDSNHHHNDNQDYFVRIIAVTQLTSKEKIICAFYSTTTTTTVEEDSEKQSTTSSWFRHGKMKPIREHWNLQFSAFFIYCPLPKTVIIQNDHGKMKTNYHLSIMAISKQWHVDGDDGEEFHRLLKRNVQILKTIVPSNRLPIHGLQQQINQPDDDNDDGKRFDDENKMMMAICVKPLHYYYNKTINLMEFIELNRLLGVKRFYFFNHTISSQVNHLLQLYQHYEPDLLNIFQWQLPIKSQTEIRTEGIFAALNDCLYRARYNRFRYVMFIDLDEFIMPNNHQNLIDLLHDVEQFYPNKIGAFSFRNEMGNHFVWEFTYGKHTLNIDPKIAYLHHYRVCEFGGDNCINDSEHIIDRRAYYWAPSLLNNIHRRLQIFCDSMPQQLNDACNYRHH</sequence>
<dbReference type="Pfam" id="PF01697">
    <property type="entry name" value="Glyco_transf_92"/>
    <property type="match status" value="1"/>
</dbReference>
<keyword evidence="5 8" id="KW-0812">Transmembrane</keyword>
<protein>
    <recommendedName>
        <fullName evidence="8">Glycosyltransferase family 92 protein</fullName>
        <ecNumber evidence="8">2.4.1.-</ecNumber>
    </recommendedName>
</protein>
<evidence type="ECO:0000256" key="7">
    <source>
        <dbReference type="ARBA" id="ARBA00023136"/>
    </source>
</evidence>
<dbReference type="GO" id="GO:0016020">
    <property type="term" value="C:membrane"/>
    <property type="evidence" value="ECO:0007669"/>
    <property type="project" value="UniProtKB-SubCell"/>
</dbReference>
<name>A0A922HSQ8_DERFA</name>
<dbReference type="PANTHER" id="PTHR21461">
    <property type="entry name" value="GLYCOSYLTRANSFERASE FAMILY 92 PROTEIN"/>
    <property type="match status" value="1"/>
</dbReference>
<evidence type="ECO:0000256" key="8">
    <source>
        <dbReference type="RuleBase" id="RU366017"/>
    </source>
</evidence>
<evidence type="ECO:0000256" key="4">
    <source>
        <dbReference type="ARBA" id="ARBA00022679"/>
    </source>
</evidence>
<dbReference type="EC" id="2.4.1.-" evidence="8"/>
<organism evidence="9 10">
    <name type="scientific">Dermatophagoides farinae</name>
    <name type="common">American house dust mite</name>
    <dbReference type="NCBI Taxonomy" id="6954"/>
    <lineage>
        <taxon>Eukaryota</taxon>
        <taxon>Metazoa</taxon>
        <taxon>Ecdysozoa</taxon>
        <taxon>Arthropoda</taxon>
        <taxon>Chelicerata</taxon>
        <taxon>Arachnida</taxon>
        <taxon>Acari</taxon>
        <taxon>Acariformes</taxon>
        <taxon>Sarcoptiformes</taxon>
        <taxon>Astigmata</taxon>
        <taxon>Psoroptidia</taxon>
        <taxon>Analgoidea</taxon>
        <taxon>Pyroglyphidae</taxon>
        <taxon>Dermatophagoidinae</taxon>
        <taxon>Dermatophagoides</taxon>
    </lineage>
</organism>
<evidence type="ECO:0000256" key="6">
    <source>
        <dbReference type="ARBA" id="ARBA00022989"/>
    </source>
</evidence>
<keyword evidence="10" id="KW-1185">Reference proteome</keyword>
<keyword evidence="4 8" id="KW-0808">Transferase</keyword>
<dbReference type="EMBL" id="ASGP02000006">
    <property type="protein sequence ID" value="KAH9502063.1"/>
    <property type="molecule type" value="Genomic_DNA"/>
</dbReference>
<keyword evidence="3 8" id="KW-0328">Glycosyltransferase</keyword>
<comment type="caution">
    <text evidence="9">The sequence shown here is derived from an EMBL/GenBank/DDBJ whole genome shotgun (WGS) entry which is preliminary data.</text>
</comment>
<dbReference type="GO" id="GO:0005737">
    <property type="term" value="C:cytoplasm"/>
    <property type="evidence" value="ECO:0007669"/>
    <property type="project" value="TreeGrafter"/>
</dbReference>
<gene>
    <name evidence="9" type="ORF">DERF_012861</name>
</gene>
<dbReference type="PANTHER" id="PTHR21461:SF40">
    <property type="entry name" value="GLYCOSYLTRANSFERASE FAMILY 92 PROTEIN"/>
    <property type="match status" value="1"/>
</dbReference>
<accession>A0A922HSQ8</accession>
<evidence type="ECO:0000256" key="5">
    <source>
        <dbReference type="ARBA" id="ARBA00022692"/>
    </source>
</evidence>
<evidence type="ECO:0000313" key="9">
    <source>
        <dbReference type="EMBL" id="KAH9502063.1"/>
    </source>
</evidence>
<evidence type="ECO:0000256" key="2">
    <source>
        <dbReference type="ARBA" id="ARBA00007647"/>
    </source>
</evidence>
<dbReference type="InterPro" id="IPR008166">
    <property type="entry name" value="Glyco_transf_92"/>
</dbReference>
<reference evidence="9" key="1">
    <citation type="submission" date="2013-05" db="EMBL/GenBank/DDBJ databases">
        <authorList>
            <person name="Yim A.K.Y."/>
            <person name="Chan T.F."/>
            <person name="Ji K.M."/>
            <person name="Liu X.Y."/>
            <person name="Zhou J.W."/>
            <person name="Li R.Q."/>
            <person name="Yang K.Y."/>
            <person name="Li J."/>
            <person name="Li M."/>
            <person name="Law P.T.W."/>
            <person name="Wu Y.L."/>
            <person name="Cai Z.L."/>
            <person name="Qin H."/>
            <person name="Bao Y."/>
            <person name="Leung R.K.K."/>
            <person name="Ng P.K.S."/>
            <person name="Zou J."/>
            <person name="Zhong X.J."/>
            <person name="Ran P.X."/>
            <person name="Zhong N.S."/>
            <person name="Liu Z.G."/>
            <person name="Tsui S.K.W."/>
        </authorList>
    </citation>
    <scope>NUCLEOTIDE SEQUENCE</scope>
    <source>
        <strain evidence="9">Derf</strain>
        <tissue evidence="9">Whole organism</tissue>
    </source>
</reference>
<feature type="transmembrane region" description="Helical" evidence="8">
    <location>
        <begin position="51"/>
        <end position="76"/>
    </location>
</feature>
<comment type="similarity">
    <text evidence="2 8">Belongs to the glycosyltransferase 92 family.</text>
</comment>
<dbReference type="Proteomes" id="UP000790347">
    <property type="component" value="Unassembled WGS sequence"/>
</dbReference>
<proteinExistence type="inferred from homology"/>
<comment type="subcellular location">
    <subcellularLocation>
        <location evidence="1">Membrane</location>
        <topology evidence="1">Single-pass membrane protein</topology>
    </subcellularLocation>
</comment>
<evidence type="ECO:0000256" key="3">
    <source>
        <dbReference type="ARBA" id="ARBA00022676"/>
    </source>
</evidence>
<evidence type="ECO:0000256" key="1">
    <source>
        <dbReference type="ARBA" id="ARBA00004167"/>
    </source>
</evidence>
<dbReference type="GO" id="GO:0016757">
    <property type="term" value="F:glycosyltransferase activity"/>
    <property type="evidence" value="ECO:0007669"/>
    <property type="project" value="UniProtKB-UniRule"/>
</dbReference>
<dbReference type="AlphaFoldDB" id="A0A922HSQ8"/>
<evidence type="ECO:0000313" key="10">
    <source>
        <dbReference type="Proteomes" id="UP000790347"/>
    </source>
</evidence>